<reference evidence="2 3" key="1">
    <citation type="submission" date="2024-01" db="EMBL/GenBank/DDBJ databases">
        <title>The complete chloroplast genome sequence of Lithospermum erythrorhizon: insights into the phylogenetic relationship among Boraginaceae species and the maternal lineages of purple gromwells.</title>
        <authorList>
            <person name="Okada T."/>
            <person name="Watanabe K."/>
        </authorList>
    </citation>
    <scope>NUCLEOTIDE SEQUENCE [LARGE SCALE GENOMIC DNA]</scope>
</reference>
<feature type="compositionally biased region" description="Basic and acidic residues" evidence="1">
    <location>
        <begin position="71"/>
        <end position="89"/>
    </location>
</feature>
<evidence type="ECO:0000313" key="3">
    <source>
        <dbReference type="Proteomes" id="UP001454036"/>
    </source>
</evidence>
<feature type="region of interest" description="Disordered" evidence="1">
    <location>
        <begin position="58"/>
        <end position="89"/>
    </location>
</feature>
<dbReference type="EMBL" id="BAABME010003410">
    <property type="protein sequence ID" value="GAA0158687.1"/>
    <property type="molecule type" value="Genomic_DNA"/>
</dbReference>
<dbReference type="Proteomes" id="UP001454036">
    <property type="component" value="Unassembled WGS sequence"/>
</dbReference>
<name>A0AAV3Q6A7_LITER</name>
<feature type="region of interest" description="Disordered" evidence="1">
    <location>
        <begin position="1"/>
        <end position="45"/>
    </location>
</feature>
<comment type="caution">
    <text evidence="2">The sequence shown here is derived from an EMBL/GenBank/DDBJ whole genome shotgun (WGS) entry which is preliminary data.</text>
</comment>
<accession>A0AAV3Q6A7</accession>
<sequence length="126" mass="14599">MHYILRGAQKPIHPNLCGEGPTGQRGEIPDYHQTEEDQISNPLKTSTGNVFLEIEDRQLLQRPPRQNTSQTKRDMSKFCQDHEDHGHDTDDFRHLKIEIDKLIQWGQLKDYVHKETQSVTGTGRDP</sequence>
<proteinExistence type="predicted"/>
<gene>
    <name evidence="2" type="ORF">LIER_15644</name>
</gene>
<keyword evidence="3" id="KW-1185">Reference proteome</keyword>
<protein>
    <submittedName>
        <fullName evidence="2">Uncharacterized protein</fullName>
    </submittedName>
</protein>
<organism evidence="2 3">
    <name type="scientific">Lithospermum erythrorhizon</name>
    <name type="common">Purple gromwell</name>
    <name type="synonym">Lithospermum officinale var. erythrorhizon</name>
    <dbReference type="NCBI Taxonomy" id="34254"/>
    <lineage>
        <taxon>Eukaryota</taxon>
        <taxon>Viridiplantae</taxon>
        <taxon>Streptophyta</taxon>
        <taxon>Embryophyta</taxon>
        <taxon>Tracheophyta</taxon>
        <taxon>Spermatophyta</taxon>
        <taxon>Magnoliopsida</taxon>
        <taxon>eudicotyledons</taxon>
        <taxon>Gunneridae</taxon>
        <taxon>Pentapetalae</taxon>
        <taxon>asterids</taxon>
        <taxon>lamiids</taxon>
        <taxon>Boraginales</taxon>
        <taxon>Boraginaceae</taxon>
        <taxon>Boraginoideae</taxon>
        <taxon>Lithospermeae</taxon>
        <taxon>Lithospermum</taxon>
    </lineage>
</organism>
<evidence type="ECO:0000313" key="2">
    <source>
        <dbReference type="EMBL" id="GAA0158687.1"/>
    </source>
</evidence>
<evidence type="ECO:0000256" key="1">
    <source>
        <dbReference type="SAM" id="MobiDB-lite"/>
    </source>
</evidence>
<dbReference type="AlphaFoldDB" id="A0AAV3Q6A7"/>